<dbReference type="CDD" id="cd09917">
    <property type="entry name" value="F-box_SF"/>
    <property type="match status" value="2"/>
</dbReference>
<feature type="coiled-coil region" evidence="1">
    <location>
        <begin position="816"/>
        <end position="843"/>
    </location>
</feature>
<dbReference type="SUPFAM" id="SSF81383">
    <property type="entry name" value="F-box domain"/>
    <property type="match status" value="2"/>
</dbReference>
<evidence type="ECO:0000256" key="1">
    <source>
        <dbReference type="SAM" id="Coils"/>
    </source>
</evidence>
<dbReference type="PROSITE" id="PS50181">
    <property type="entry name" value="FBOX"/>
    <property type="match status" value="2"/>
</dbReference>
<reference evidence="3 4" key="1">
    <citation type="submission" date="2016-10" db="EMBL/GenBank/DDBJ databases">
        <title>Genome sequence of the basidiomycete white-rot fungus Trametes pubescens.</title>
        <authorList>
            <person name="Makela M.R."/>
            <person name="Granchi Z."/>
            <person name="Peng M."/>
            <person name="De Vries R.P."/>
            <person name="Grigoriev I."/>
            <person name="Riley R."/>
            <person name="Hilden K."/>
        </authorList>
    </citation>
    <scope>NUCLEOTIDE SEQUENCE [LARGE SCALE GENOMIC DNA]</scope>
    <source>
        <strain evidence="3 4">FBCC735</strain>
    </source>
</reference>
<name>A0A1M2V5Q1_TRAPU</name>
<feature type="domain" description="F-box" evidence="2">
    <location>
        <begin position="623"/>
        <end position="672"/>
    </location>
</feature>
<dbReference type="SMART" id="SM00256">
    <property type="entry name" value="FBOX"/>
    <property type="match status" value="3"/>
</dbReference>
<evidence type="ECO:0000259" key="2">
    <source>
        <dbReference type="PROSITE" id="PS50181"/>
    </source>
</evidence>
<dbReference type="Proteomes" id="UP000184267">
    <property type="component" value="Unassembled WGS sequence"/>
</dbReference>
<dbReference type="EMBL" id="MNAD01001640">
    <property type="protein sequence ID" value="OJT02959.1"/>
    <property type="molecule type" value="Genomic_DNA"/>
</dbReference>
<dbReference type="Pfam" id="PF00646">
    <property type="entry name" value="F-box"/>
    <property type="match status" value="2"/>
</dbReference>
<dbReference type="InterPro" id="IPR036047">
    <property type="entry name" value="F-box-like_dom_sf"/>
</dbReference>
<dbReference type="InterPro" id="IPR001810">
    <property type="entry name" value="F-box_dom"/>
</dbReference>
<dbReference type="Pfam" id="PF12937">
    <property type="entry name" value="F-box-like"/>
    <property type="match status" value="1"/>
</dbReference>
<keyword evidence="1" id="KW-0175">Coiled coil</keyword>
<sequence>MPPRKKTEEVHAPQKPVVQKLRGRRGSLAAMPGVPLDVIVEILGHLQSKDILNLARTSKDFRALLLNRQNAFIWKAARKALPGELPDPHPYMSEPALAQLMFSGHCQNCGKDRVRKIVWLWLKRYCSKCLPLMTLDASAVQMRMYAIGLSRVPDSNFSAIFSCERVRSTARWNEFNNCHAPQVQRFEQEWHEAGDHPESLAKLYRDQKARVEGEIKLAKQLEEWVETDRMRRLARARQAREDNLIEIRRRLKEVGWGVEAEYYSDTVRSDLLYGPGRRFYSPSETSKLTDREWQKVYRHLEARMIALRSRRLNTLWESTFDKIHTAITLHYTSRPAGESRCTLEHGPTAMDIAWMPESEELFVDSGIANGSALNAYLNTVVAPRVPQLVALWEERLMARLRELVVAVVSPAHVPEDIDPLDLAVAVFGCTHCETTVPDLAPALVQILTPGAPLAVRFPAILAHKCFTKCDRWYPKNAPLPFTQAYRQHIFKRERDRADRTWLPQVATFPIDPERISLKGAQKACAALLGAHCDPGRVTLQEMQTWDFREGKWFPPAHMIVKPELAIANVVCNDDGRTADVEAPSADSGLWDAPYAMPPQKKLNEENAPPRSTVQKLRGRRGSLEMMPNVPLDVILEILGHLHPRDILSLARTSKAFRALLLDRKNAFIWKAVRKALTGELPDPHPVLSEPALARLMFDPQCHECGGGPVHKVVWLWFARYCAKCLRKMRWATRDVKARMDAIGLGRIQNSDFRAVFHSVKADHGSYFHVPQVRTFETRWHDARDALETLTVLYEDRKAQVPAEVKLADRLEEWAREDRARREAQNQEAREERFEEVLRRLKEAGWGPELEFYDSDIRDDEDGPARDLHTRRIATKLTDKAWPKVHDSLKSFMDGLRCRRLARQESMLRLIEGAIIKHYHTSILETRIGDSCSAAKRGPTALDIAWMPESKNLFTDEYFSVQTVNFLISQRVVIWEERLKDMLRARVAVLCPEIPKDIEPLELAVAVFGCAMCESPEGANAPLVLRYPDILAHECFRQADRWRTSDDWPLPIDAEYQRFIIDLERTTSACPRCPLVPERISMAGAQRACAALIKAHCDPSCITYKEMQTWDLREGLWIPPAQRLVKPDPIATILNYLHPRDILSLARTSKPFRALLMDRRNAFIWKAARSALPGGLPDPHPFMSEPALAHLMFNSQCHNCGRGPVHKVVWLWLKRYCCRCLPRMTWATRYVKGRMEAIGLGRIPDSDFRAIANFVSPGQDDQDEWSDEYNHFHALQVMAFEEQWHNADGALATLTALYSERKAHVQAEVKLAAQLKKWAKEDRERREQENRQVREERFTDVLRRLREAGWGPELEHCGSRIRWDSDGPARDLYTRRIVPKLADKAWPRLHDSLKGFMTALRRERLEKAQRDALEAIDSAITEHCIQPISHHSSCYIYHGGPTALDIVWMPEIEALFVDSGSASDVVAGLEAVISHIPPLVVRWEKYIRDKLRDMISDLFPTIPVNIDPLELAVAVFSCDKCETPATESEAPTLLALRYPDVLTHKCFRKHHVWVTSDWPLPITKEYQRSIIDLERYARCRCPLLPERISMAGAQRASAALLQANCDPNTTTYAEMQTWERRGGLLVPPSAERPQSSRAYIALMLEAFLNLLFQTTNRSTGMAIAALSSIAYIQKMRLVG</sequence>
<evidence type="ECO:0000313" key="4">
    <source>
        <dbReference type="Proteomes" id="UP000184267"/>
    </source>
</evidence>
<comment type="caution">
    <text evidence="3">The sequence shown here is derived from an EMBL/GenBank/DDBJ whole genome shotgun (WGS) entry which is preliminary data.</text>
</comment>
<accession>A0A1M2V5Q1</accession>
<gene>
    <name evidence="3" type="ORF">TRAPUB_6498</name>
</gene>
<organism evidence="3 4">
    <name type="scientific">Trametes pubescens</name>
    <name type="common">White-rot fungus</name>
    <dbReference type="NCBI Taxonomy" id="154538"/>
    <lineage>
        <taxon>Eukaryota</taxon>
        <taxon>Fungi</taxon>
        <taxon>Dikarya</taxon>
        <taxon>Basidiomycota</taxon>
        <taxon>Agaricomycotina</taxon>
        <taxon>Agaricomycetes</taxon>
        <taxon>Polyporales</taxon>
        <taxon>Polyporaceae</taxon>
        <taxon>Trametes</taxon>
    </lineage>
</organism>
<evidence type="ECO:0000313" key="3">
    <source>
        <dbReference type="EMBL" id="OJT02959.1"/>
    </source>
</evidence>
<dbReference type="OrthoDB" id="2526341at2759"/>
<feature type="domain" description="F-box" evidence="2">
    <location>
        <begin position="28"/>
        <end position="77"/>
    </location>
</feature>
<protein>
    <recommendedName>
        <fullName evidence="2">F-box domain-containing protein</fullName>
    </recommendedName>
</protein>
<proteinExistence type="predicted"/>
<keyword evidence="4" id="KW-1185">Reference proteome</keyword>